<dbReference type="PROSITE" id="PS00107">
    <property type="entry name" value="PROTEIN_KINASE_ATP"/>
    <property type="match status" value="1"/>
</dbReference>
<name>A0A914WN85_9BILA</name>
<dbReference type="InterPro" id="IPR017441">
    <property type="entry name" value="Protein_kinase_ATP_BS"/>
</dbReference>
<dbReference type="InterPro" id="IPR018378">
    <property type="entry name" value="C-type_lectin_CS"/>
</dbReference>
<feature type="domain" description="Protein kinase" evidence="6">
    <location>
        <begin position="47"/>
        <end position="387"/>
    </location>
</feature>
<dbReference type="InterPro" id="IPR001245">
    <property type="entry name" value="Ser-Thr/Tyr_kinase_cat_dom"/>
</dbReference>
<sequence>MSLQSSHDSLELQLSVEQNGYGDTLALQERLEYLPFNDNFEIDPANLKLLDALGSGHFGDVRLGLLKSNDSRCIVAVKTPKSVLDKRMSRMNDDEREEEFCRQREALRDELRIMSFLPEHPNVVKLLGGITTIKNDFCVVIEYCEYGGLDSFLRQQFDDGNFVNELQQDHDWKESTVDAAKFIKMIQKRSGMHSFAEQLSARRESRRISTCDLLAFALQIARAMNFLASNMVLHRDVALRNVLLKADYTIRVADFGLSRRAGKDGSYFQSRDIMVPFRYMAPEALRSGRFSKQSELWSFGVVLWELFTLAKQQPYDDTDYRNTGAKDVHGILDFLDSGLRLCISEYTPASVGTMITALWDEDPNQRPSFRACQDILIEELAHFNPMMSLLHGINDDRQSVASIKRIAVKFNNGREEASVSNENKKLRRRLYSTIGLSVILAILCAALLSTLLIMELSKGGRDEELKQDSIDKEGNFKASNNEKYQYMLQWNTTTVKLKALRRTIMGELYHTKANNVSLSWQPSYAKSDDSRWINLRLLYPSGELQQVGVVKYAFEALNTTSTVIFHKWAGEDWLGRRKALLAQNFMPLNFDDKQFVDRIVIFRIYWTLESEAQVRSQLDKEVAAISAQSDSPLVCCSDGWTPLPNSNKCFKVESKKSSWFDANQTCTDHGGYLLSMNNQTDIQFVVSLVQISLQGNDSGYSVWVGGRTNEPRKSDTTHWFWTDGSDFEAHLWAKGEPNNSQEYCHAKEQESCLQFVLNNKKWNDNCCSLNFPFICEQIVSDWTPCK</sequence>
<dbReference type="Pfam" id="PF07714">
    <property type="entry name" value="PK_Tyr_Ser-Thr"/>
    <property type="match status" value="1"/>
</dbReference>
<evidence type="ECO:0000256" key="1">
    <source>
        <dbReference type="ARBA" id="ARBA00004167"/>
    </source>
</evidence>
<keyword evidence="5" id="KW-1133">Transmembrane helix</keyword>
<dbReference type="Gene3D" id="3.10.100.10">
    <property type="entry name" value="Mannose-Binding Protein A, subunit A"/>
    <property type="match status" value="1"/>
</dbReference>
<dbReference type="PROSITE" id="PS50011">
    <property type="entry name" value="PROTEIN_KINASE_DOM"/>
    <property type="match status" value="1"/>
</dbReference>
<dbReference type="PROSITE" id="PS00615">
    <property type="entry name" value="C_TYPE_LECTIN_1"/>
    <property type="match status" value="1"/>
</dbReference>
<dbReference type="PROSITE" id="PS00109">
    <property type="entry name" value="PROTEIN_KINASE_TYR"/>
    <property type="match status" value="1"/>
</dbReference>
<keyword evidence="2" id="KW-1015">Disulfide bond</keyword>
<dbReference type="GO" id="GO:0004714">
    <property type="term" value="F:transmembrane receptor protein tyrosine kinase activity"/>
    <property type="evidence" value="ECO:0007669"/>
    <property type="project" value="UniProtKB-EC"/>
</dbReference>
<keyword evidence="5" id="KW-0812">Transmembrane</keyword>
<keyword evidence="8" id="KW-1185">Reference proteome</keyword>
<evidence type="ECO:0000313" key="9">
    <source>
        <dbReference type="WBParaSite" id="PSAMB.scaffold47size96026.g989.t2"/>
    </source>
</evidence>
<dbReference type="Gene3D" id="3.30.200.20">
    <property type="entry name" value="Phosphorylase Kinase, domain 1"/>
    <property type="match status" value="1"/>
</dbReference>
<dbReference type="InterPro" id="IPR011009">
    <property type="entry name" value="Kinase-like_dom_sf"/>
</dbReference>
<dbReference type="InterPro" id="IPR000719">
    <property type="entry name" value="Prot_kinase_dom"/>
</dbReference>
<evidence type="ECO:0000313" key="8">
    <source>
        <dbReference type="Proteomes" id="UP000887566"/>
    </source>
</evidence>
<dbReference type="InterPro" id="IPR016187">
    <property type="entry name" value="CTDL_fold"/>
</dbReference>
<dbReference type="CDD" id="cd00037">
    <property type="entry name" value="CLECT"/>
    <property type="match status" value="1"/>
</dbReference>
<dbReference type="GO" id="GO:0007169">
    <property type="term" value="P:cell surface receptor protein tyrosine kinase signaling pathway"/>
    <property type="evidence" value="ECO:0007669"/>
    <property type="project" value="TreeGrafter"/>
</dbReference>
<evidence type="ECO:0000259" key="6">
    <source>
        <dbReference type="PROSITE" id="PS50011"/>
    </source>
</evidence>
<dbReference type="InterPro" id="IPR020635">
    <property type="entry name" value="Tyr_kinase_cat_dom"/>
</dbReference>
<dbReference type="SMART" id="SM00219">
    <property type="entry name" value="TyrKc"/>
    <property type="match status" value="1"/>
</dbReference>
<comment type="subcellular location">
    <subcellularLocation>
        <location evidence="1">Membrane</location>
        <topology evidence="1">Single-pass membrane protein</topology>
    </subcellularLocation>
</comment>
<dbReference type="Proteomes" id="UP000887566">
    <property type="component" value="Unplaced"/>
</dbReference>
<dbReference type="WBParaSite" id="PSAMB.scaffold47size96026.g989.t2">
    <property type="protein sequence ID" value="PSAMB.scaffold47size96026.g989.t2"/>
    <property type="gene ID" value="PSAMB.scaffold47size96026.g989"/>
</dbReference>
<dbReference type="GO" id="GO:0005524">
    <property type="term" value="F:ATP binding"/>
    <property type="evidence" value="ECO:0007669"/>
    <property type="project" value="UniProtKB-UniRule"/>
</dbReference>
<keyword evidence="5" id="KW-0472">Membrane</keyword>
<dbReference type="InterPro" id="IPR001304">
    <property type="entry name" value="C-type_lectin-like"/>
</dbReference>
<accession>A0A914WN85</accession>
<feature type="transmembrane region" description="Helical" evidence="5">
    <location>
        <begin position="430"/>
        <end position="453"/>
    </location>
</feature>
<dbReference type="Pfam" id="PF00059">
    <property type="entry name" value="Lectin_C"/>
    <property type="match status" value="1"/>
</dbReference>
<dbReference type="SUPFAM" id="SSF56112">
    <property type="entry name" value="Protein kinase-like (PK-like)"/>
    <property type="match status" value="1"/>
</dbReference>
<dbReference type="InterPro" id="IPR008266">
    <property type="entry name" value="Tyr_kinase_AS"/>
</dbReference>
<dbReference type="Gene3D" id="1.10.510.10">
    <property type="entry name" value="Transferase(Phosphotransferase) domain 1"/>
    <property type="match status" value="1"/>
</dbReference>
<evidence type="ECO:0000256" key="3">
    <source>
        <dbReference type="ARBA" id="ARBA00051243"/>
    </source>
</evidence>
<comment type="catalytic activity">
    <reaction evidence="3">
        <text>L-tyrosyl-[protein] + ATP = O-phospho-L-tyrosyl-[protein] + ADP + H(+)</text>
        <dbReference type="Rhea" id="RHEA:10596"/>
        <dbReference type="Rhea" id="RHEA-COMP:10136"/>
        <dbReference type="Rhea" id="RHEA-COMP:20101"/>
        <dbReference type="ChEBI" id="CHEBI:15378"/>
        <dbReference type="ChEBI" id="CHEBI:30616"/>
        <dbReference type="ChEBI" id="CHEBI:46858"/>
        <dbReference type="ChEBI" id="CHEBI:61978"/>
        <dbReference type="ChEBI" id="CHEBI:456216"/>
        <dbReference type="EC" id="2.7.10.1"/>
    </reaction>
</comment>
<feature type="binding site" evidence="4">
    <location>
        <position position="78"/>
    </location>
    <ligand>
        <name>ATP</name>
        <dbReference type="ChEBI" id="CHEBI:30616"/>
    </ligand>
</feature>
<dbReference type="GO" id="GO:0005886">
    <property type="term" value="C:plasma membrane"/>
    <property type="evidence" value="ECO:0007669"/>
    <property type="project" value="TreeGrafter"/>
</dbReference>
<dbReference type="PROSITE" id="PS50041">
    <property type="entry name" value="C_TYPE_LECTIN_2"/>
    <property type="match status" value="1"/>
</dbReference>
<dbReference type="PANTHER" id="PTHR24416:SF602">
    <property type="entry name" value="PROTEIN VER-1-RELATED"/>
    <property type="match status" value="1"/>
</dbReference>
<dbReference type="SUPFAM" id="SSF56436">
    <property type="entry name" value="C-type lectin-like"/>
    <property type="match status" value="1"/>
</dbReference>
<dbReference type="InterPro" id="IPR050122">
    <property type="entry name" value="RTK"/>
</dbReference>
<evidence type="ECO:0000256" key="5">
    <source>
        <dbReference type="SAM" id="Phobius"/>
    </source>
</evidence>
<dbReference type="CDD" id="cd00192">
    <property type="entry name" value="PTKc"/>
    <property type="match status" value="1"/>
</dbReference>
<protein>
    <submittedName>
        <fullName evidence="9">Uncharacterized protein</fullName>
    </submittedName>
</protein>
<evidence type="ECO:0000259" key="7">
    <source>
        <dbReference type="PROSITE" id="PS50041"/>
    </source>
</evidence>
<dbReference type="InterPro" id="IPR016186">
    <property type="entry name" value="C-type_lectin-like/link_sf"/>
</dbReference>
<reference evidence="9" key="1">
    <citation type="submission" date="2022-11" db="UniProtKB">
        <authorList>
            <consortium name="WormBaseParasite"/>
        </authorList>
    </citation>
    <scope>IDENTIFICATION</scope>
</reference>
<organism evidence="8 9">
    <name type="scientific">Plectus sambesii</name>
    <dbReference type="NCBI Taxonomy" id="2011161"/>
    <lineage>
        <taxon>Eukaryota</taxon>
        <taxon>Metazoa</taxon>
        <taxon>Ecdysozoa</taxon>
        <taxon>Nematoda</taxon>
        <taxon>Chromadorea</taxon>
        <taxon>Plectida</taxon>
        <taxon>Plectina</taxon>
        <taxon>Plectoidea</taxon>
        <taxon>Plectidae</taxon>
        <taxon>Plectus</taxon>
    </lineage>
</organism>
<feature type="domain" description="C-type lectin" evidence="7">
    <location>
        <begin position="645"/>
        <end position="776"/>
    </location>
</feature>
<evidence type="ECO:0000256" key="2">
    <source>
        <dbReference type="ARBA" id="ARBA00023157"/>
    </source>
</evidence>
<keyword evidence="4" id="KW-0067">ATP-binding</keyword>
<keyword evidence="4" id="KW-0547">Nucleotide-binding</keyword>
<dbReference type="SMART" id="SM00034">
    <property type="entry name" value="CLECT"/>
    <property type="match status" value="1"/>
</dbReference>
<dbReference type="AlphaFoldDB" id="A0A914WN85"/>
<proteinExistence type="predicted"/>
<evidence type="ECO:0000256" key="4">
    <source>
        <dbReference type="PROSITE-ProRule" id="PRU10141"/>
    </source>
</evidence>
<dbReference type="GO" id="GO:0043235">
    <property type="term" value="C:receptor complex"/>
    <property type="evidence" value="ECO:0007669"/>
    <property type="project" value="TreeGrafter"/>
</dbReference>
<dbReference type="PANTHER" id="PTHR24416">
    <property type="entry name" value="TYROSINE-PROTEIN KINASE RECEPTOR"/>
    <property type="match status" value="1"/>
</dbReference>